<dbReference type="InterPro" id="IPR029058">
    <property type="entry name" value="AB_hydrolase_fold"/>
</dbReference>
<dbReference type="NCBIfam" id="TIGR02427">
    <property type="entry name" value="protocat_pcaD"/>
    <property type="match status" value="1"/>
</dbReference>
<gene>
    <name evidence="2" type="ORF">BJ971_003320</name>
</gene>
<protein>
    <submittedName>
        <fullName evidence="2">3-oxoadipate enol-lactonase</fullName>
        <ecNumber evidence="2">3.1.1.24</ecNumber>
    </submittedName>
</protein>
<accession>A0A7W7HXU1</accession>
<evidence type="ECO:0000313" key="3">
    <source>
        <dbReference type="Proteomes" id="UP000578112"/>
    </source>
</evidence>
<dbReference type="InterPro" id="IPR026968">
    <property type="entry name" value="PcaD/CatD"/>
</dbReference>
<dbReference type="InterPro" id="IPR000073">
    <property type="entry name" value="AB_hydrolase_1"/>
</dbReference>
<comment type="caution">
    <text evidence="2">The sequence shown here is derived from an EMBL/GenBank/DDBJ whole genome shotgun (WGS) entry which is preliminary data.</text>
</comment>
<keyword evidence="2" id="KW-0378">Hydrolase</keyword>
<dbReference type="PANTHER" id="PTHR43433:SF5">
    <property type="entry name" value="AB HYDROLASE-1 DOMAIN-CONTAINING PROTEIN"/>
    <property type="match status" value="1"/>
</dbReference>
<dbReference type="GO" id="GO:0042952">
    <property type="term" value="P:beta-ketoadipate pathway"/>
    <property type="evidence" value="ECO:0007669"/>
    <property type="project" value="InterPro"/>
</dbReference>
<reference evidence="2 3" key="1">
    <citation type="submission" date="2020-08" db="EMBL/GenBank/DDBJ databases">
        <title>Sequencing the genomes of 1000 actinobacteria strains.</title>
        <authorList>
            <person name="Klenk H.-P."/>
        </authorList>
    </citation>
    <scope>NUCLEOTIDE SEQUENCE [LARGE SCALE GENOMIC DNA]</scope>
    <source>
        <strain evidence="2 3">DSM 43149</strain>
    </source>
</reference>
<dbReference type="RefSeq" id="WP_184994099.1">
    <property type="nucleotide sequence ID" value="NZ_BOMK01000006.1"/>
</dbReference>
<keyword evidence="3" id="KW-1185">Reference proteome</keyword>
<dbReference type="SUPFAM" id="SSF53474">
    <property type="entry name" value="alpha/beta-Hydrolases"/>
    <property type="match status" value="1"/>
</dbReference>
<dbReference type="Pfam" id="PF00561">
    <property type="entry name" value="Abhydrolase_1"/>
    <property type="match status" value="1"/>
</dbReference>
<proteinExistence type="predicted"/>
<sequence>MSAAVTVHHREDGPRDAPALLLINSLGADLSMWEPQIPALSRRFRVIRYDARGHGRSPVPPGRYALADLGRDALDLLDRLGVARAHVCGLSLGGMTAMWLAAHAGERVDRLVLFCTSALLGPGSAWAERAALVRAEGTAAVAGAVVARWVTPGYAAEHPAVAGRLRDMVAATPAIGYAGACAAIEEMDLRADLPGIHAPTLVVAGADDPATPPAHGAAIAAAVPGARLEVLAGAAHLASFEQADTANRLILEALDG</sequence>
<dbReference type="EMBL" id="JACHNH010000001">
    <property type="protein sequence ID" value="MBB4762764.1"/>
    <property type="molecule type" value="Genomic_DNA"/>
</dbReference>
<dbReference type="EC" id="3.1.1.24" evidence="2"/>
<evidence type="ECO:0000259" key="1">
    <source>
        <dbReference type="Pfam" id="PF00561"/>
    </source>
</evidence>
<name>A0A7W7HXU1_9ACTN</name>
<dbReference type="InterPro" id="IPR050471">
    <property type="entry name" value="AB_hydrolase"/>
</dbReference>
<dbReference type="AlphaFoldDB" id="A0A7W7HXU1"/>
<feature type="domain" description="AB hydrolase-1" evidence="1">
    <location>
        <begin position="18"/>
        <end position="241"/>
    </location>
</feature>
<dbReference type="Gene3D" id="3.40.50.1820">
    <property type="entry name" value="alpha/beta hydrolase"/>
    <property type="match status" value="1"/>
</dbReference>
<dbReference type="GO" id="GO:0047570">
    <property type="term" value="F:3-oxoadipate enol-lactonase activity"/>
    <property type="evidence" value="ECO:0007669"/>
    <property type="project" value="UniProtKB-EC"/>
</dbReference>
<dbReference type="PANTHER" id="PTHR43433">
    <property type="entry name" value="HYDROLASE, ALPHA/BETA FOLD FAMILY PROTEIN"/>
    <property type="match status" value="1"/>
</dbReference>
<dbReference type="Proteomes" id="UP000578112">
    <property type="component" value="Unassembled WGS sequence"/>
</dbReference>
<evidence type="ECO:0000313" key="2">
    <source>
        <dbReference type="EMBL" id="MBB4762764.1"/>
    </source>
</evidence>
<organism evidence="2 3">
    <name type="scientific">Actinoplanes digitatis</name>
    <dbReference type="NCBI Taxonomy" id="1868"/>
    <lineage>
        <taxon>Bacteria</taxon>
        <taxon>Bacillati</taxon>
        <taxon>Actinomycetota</taxon>
        <taxon>Actinomycetes</taxon>
        <taxon>Micromonosporales</taxon>
        <taxon>Micromonosporaceae</taxon>
        <taxon>Actinoplanes</taxon>
    </lineage>
</organism>
<dbReference type="PRINTS" id="PR00111">
    <property type="entry name" value="ABHYDROLASE"/>
</dbReference>